<feature type="compositionally biased region" description="Low complexity" evidence="1">
    <location>
        <begin position="75"/>
        <end position="122"/>
    </location>
</feature>
<dbReference type="InParanoid" id="A0A1E7F1C2"/>
<dbReference type="KEGG" id="fcy:FRACYDRAFT_263335"/>
<feature type="compositionally biased region" description="Polar residues" evidence="1">
    <location>
        <begin position="1"/>
        <end position="11"/>
    </location>
</feature>
<feature type="region of interest" description="Disordered" evidence="1">
    <location>
        <begin position="1"/>
        <end position="49"/>
    </location>
</feature>
<evidence type="ECO:0000313" key="2">
    <source>
        <dbReference type="EMBL" id="OEU11875.1"/>
    </source>
</evidence>
<proteinExistence type="predicted"/>
<organism evidence="2 3">
    <name type="scientific">Fragilariopsis cylindrus CCMP1102</name>
    <dbReference type="NCBI Taxonomy" id="635003"/>
    <lineage>
        <taxon>Eukaryota</taxon>
        <taxon>Sar</taxon>
        <taxon>Stramenopiles</taxon>
        <taxon>Ochrophyta</taxon>
        <taxon>Bacillariophyta</taxon>
        <taxon>Bacillariophyceae</taxon>
        <taxon>Bacillariophycidae</taxon>
        <taxon>Bacillariales</taxon>
        <taxon>Bacillariaceae</taxon>
        <taxon>Fragilariopsis</taxon>
    </lineage>
</organism>
<feature type="region of interest" description="Disordered" evidence="1">
    <location>
        <begin position="75"/>
        <end position="138"/>
    </location>
</feature>
<evidence type="ECO:0000313" key="3">
    <source>
        <dbReference type="Proteomes" id="UP000095751"/>
    </source>
</evidence>
<evidence type="ECO:0000256" key="1">
    <source>
        <dbReference type="SAM" id="MobiDB-lite"/>
    </source>
</evidence>
<sequence>MNFRGRSSTAAPTKKNDGLPIVNGRKVQRRNNNYYGDSDESFKGHNNNSSKNRLIRWMITAALIVTAMLIGLSDNSSSSSSSSSSNKNNSPAATTSEVVSSSSQAASAVASASATTTSKTTTTPPPPPPAATTTTSASAWTATKFPPDQCTKEQLDATLKQLPDSLQCSRSWSKDCSYRVKTTGCQNPILAREFYASKTSSAFKNNKDEPFIGVVLGWDGNDIPIDMLYVGSTLNPKYQLAKNKWNELLDKQDDSCRNTIVSSSSSNDATTYRKAHTYVVNWDNLSSSKRTPAVNLVELKNQPDNLKISDTEMIAYKINTYDYLGKKDSFTKLLSDHDGSKNQLQRQQPIHYLDMQRGEGLDYTILTELIPTLLTQVRFLKFEYNKEGSWKHQSLRTLISFLKNDIESNSFICYWSGSNSNTASTTDNNLLWRITDCFLDHYEQQQYARIQCVSSTHDDVKQLALQMEQKFLHTIYNIK</sequence>
<gene>
    <name evidence="2" type="ORF">FRACYDRAFT_263335</name>
</gene>
<reference evidence="2 3" key="1">
    <citation type="submission" date="2016-09" db="EMBL/GenBank/DDBJ databases">
        <title>Extensive genetic diversity and differential bi-allelic expression allows diatom success in the polar Southern Ocean.</title>
        <authorList>
            <consortium name="DOE Joint Genome Institute"/>
            <person name="Mock T."/>
            <person name="Otillar R.P."/>
            <person name="Strauss J."/>
            <person name="Dupont C."/>
            <person name="Frickenhaus S."/>
            <person name="Maumus F."/>
            <person name="Mcmullan M."/>
            <person name="Sanges R."/>
            <person name="Schmutz J."/>
            <person name="Toseland A."/>
            <person name="Valas R."/>
            <person name="Veluchamy A."/>
            <person name="Ward B.J."/>
            <person name="Allen A."/>
            <person name="Barry K."/>
            <person name="Falciatore A."/>
            <person name="Ferrante M."/>
            <person name="Fortunato A.E."/>
            <person name="Gloeckner G."/>
            <person name="Gruber A."/>
            <person name="Hipkin R."/>
            <person name="Janech M."/>
            <person name="Kroth P."/>
            <person name="Leese F."/>
            <person name="Lindquist E."/>
            <person name="Lyon B.R."/>
            <person name="Martin J."/>
            <person name="Mayer C."/>
            <person name="Parker M."/>
            <person name="Quesneville H."/>
            <person name="Raymond J."/>
            <person name="Uhlig C."/>
            <person name="Valentin K.U."/>
            <person name="Worden A.Z."/>
            <person name="Armbrust E.V."/>
            <person name="Bowler C."/>
            <person name="Green B."/>
            <person name="Moulton V."/>
            <person name="Van Oosterhout C."/>
            <person name="Grigoriev I."/>
        </authorList>
    </citation>
    <scope>NUCLEOTIDE SEQUENCE [LARGE SCALE GENOMIC DNA]</scope>
    <source>
        <strain evidence="2 3">CCMP1102</strain>
    </source>
</reference>
<dbReference type="Proteomes" id="UP000095751">
    <property type="component" value="Unassembled WGS sequence"/>
</dbReference>
<dbReference type="EMBL" id="KV784366">
    <property type="protein sequence ID" value="OEU11875.1"/>
    <property type="molecule type" value="Genomic_DNA"/>
</dbReference>
<accession>A0A1E7F1C2</accession>
<dbReference type="AlphaFoldDB" id="A0A1E7F1C2"/>
<keyword evidence="3" id="KW-1185">Reference proteome</keyword>
<protein>
    <submittedName>
        <fullName evidence="2">Uncharacterized protein</fullName>
    </submittedName>
</protein>
<name>A0A1E7F1C2_9STRA</name>